<keyword evidence="5 6" id="KW-0472">Membrane</keyword>
<feature type="transmembrane region" description="Helical" evidence="6">
    <location>
        <begin position="71"/>
        <end position="93"/>
    </location>
</feature>
<evidence type="ECO:0000256" key="2">
    <source>
        <dbReference type="ARBA" id="ARBA00022475"/>
    </source>
</evidence>
<dbReference type="RefSeq" id="WP_078714464.1">
    <property type="nucleotide sequence ID" value="NZ_FUYG01000005.1"/>
</dbReference>
<feature type="transmembrane region" description="Helical" evidence="6">
    <location>
        <begin position="6"/>
        <end position="29"/>
    </location>
</feature>
<keyword evidence="2" id="KW-1003">Cell membrane</keyword>
<comment type="subcellular location">
    <subcellularLocation>
        <location evidence="1">Cell membrane</location>
        <topology evidence="1">Multi-pass membrane protein</topology>
    </subcellularLocation>
</comment>
<evidence type="ECO:0000256" key="4">
    <source>
        <dbReference type="ARBA" id="ARBA00022989"/>
    </source>
</evidence>
<reference evidence="8" key="1">
    <citation type="submission" date="2017-02" db="EMBL/GenBank/DDBJ databases">
        <authorList>
            <person name="Varghese N."/>
            <person name="Submissions S."/>
        </authorList>
    </citation>
    <scope>NUCLEOTIDE SEQUENCE [LARGE SCALE GENOMIC DNA]</scope>
    <source>
        <strain evidence="8">VKM Ac-2052</strain>
    </source>
</reference>
<dbReference type="PANTHER" id="PTHR30086:SF20">
    <property type="entry name" value="ARGININE EXPORTER PROTEIN ARGO-RELATED"/>
    <property type="match status" value="1"/>
</dbReference>
<evidence type="ECO:0000256" key="6">
    <source>
        <dbReference type="SAM" id="Phobius"/>
    </source>
</evidence>
<organism evidence="7 8">
    <name type="scientific">Agreia bicolorata</name>
    <dbReference type="NCBI Taxonomy" id="110935"/>
    <lineage>
        <taxon>Bacteria</taxon>
        <taxon>Bacillati</taxon>
        <taxon>Actinomycetota</taxon>
        <taxon>Actinomycetes</taxon>
        <taxon>Micrococcales</taxon>
        <taxon>Microbacteriaceae</taxon>
        <taxon>Agreia</taxon>
    </lineage>
</organism>
<proteinExistence type="predicted"/>
<feature type="transmembrane region" description="Helical" evidence="6">
    <location>
        <begin position="154"/>
        <end position="177"/>
    </location>
</feature>
<dbReference type="Proteomes" id="UP000189735">
    <property type="component" value="Unassembled WGS sequence"/>
</dbReference>
<feature type="transmembrane region" description="Helical" evidence="6">
    <location>
        <begin position="41"/>
        <end position="65"/>
    </location>
</feature>
<evidence type="ECO:0000256" key="5">
    <source>
        <dbReference type="ARBA" id="ARBA00023136"/>
    </source>
</evidence>
<name>A0A1T4Y4M5_9MICO</name>
<evidence type="ECO:0000313" key="8">
    <source>
        <dbReference type="Proteomes" id="UP000189735"/>
    </source>
</evidence>
<evidence type="ECO:0000256" key="3">
    <source>
        <dbReference type="ARBA" id="ARBA00022692"/>
    </source>
</evidence>
<keyword evidence="4 6" id="KW-1133">Transmembrane helix</keyword>
<evidence type="ECO:0000256" key="1">
    <source>
        <dbReference type="ARBA" id="ARBA00004651"/>
    </source>
</evidence>
<feature type="transmembrane region" description="Helical" evidence="6">
    <location>
        <begin position="121"/>
        <end position="142"/>
    </location>
</feature>
<evidence type="ECO:0000313" key="7">
    <source>
        <dbReference type="EMBL" id="SKA96468.1"/>
    </source>
</evidence>
<dbReference type="GO" id="GO:0005886">
    <property type="term" value="C:plasma membrane"/>
    <property type="evidence" value="ECO:0007669"/>
    <property type="project" value="UniProtKB-SubCell"/>
</dbReference>
<dbReference type="InterPro" id="IPR001123">
    <property type="entry name" value="LeuE-type"/>
</dbReference>
<dbReference type="Pfam" id="PF01810">
    <property type="entry name" value="LysE"/>
    <property type="match status" value="1"/>
</dbReference>
<keyword evidence="3 6" id="KW-0812">Transmembrane</keyword>
<dbReference type="GO" id="GO:0015171">
    <property type="term" value="F:amino acid transmembrane transporter activity"/>
    <property type="evidence" value="ECO:0007669"/>
    <property type="project" value="TreeGrafter"/>
</dbReference>
<dbReference type="EMBL" id="FUYG01000005">
    <property type="protein sequence ID" value="SKA96468.1"/>
    <property type="molecule type" value="Genomic_DNA"/>
</dbReference>
<gene>
    <name evidence="7" type="ORF">SAMN06295879_2246</name>
</gene>
<dbReference type="AlphaFoldDB" id="A0A1T4Y4M5"/>
<accession>A0A1T4Y4M5</accession>
<protein>
    <submittedName>
        <fullName evidence="7">Threonine/homoserine/homoserine lactone efflux protein</fullName>
    </submittedName>
</protein>
<dbReference type="PANTHER" id="PTHR30086">
    <property type="entry name" value="ARGININE EXPORTER PROTEIN ARGO"/>
    <property type="match status" value="1"/>
</dbReference>
<sequence>MTLAQAVLSFAFVVGLLTILPGLDTALVIRGTLTKSRRYGGAAILGIQVGTLLWGAAAATGAAALLAASQVAYAVLSYAGAGYLIVMGVSIIAKTLRRDRDTTSEPASPSRPAGVAEARSGFLLGLLTNLTNPKVGVFYMATIPQFVPAGYSPLWVGLLLAGVHCLIGTTWLGLIVVGANRLAPKLCSVSVIKWIDRVTGGSLIFLGGKLAFGQHS</sequence>